<keyword evidence="1" id="KW-1133">Transmembrane helix</keyword>
<dbReference type="PANTHER" id="PTHR21377:SF0">
    <property type="entry name" value="PROTEIN FAM210B, MITOCHONDRIAL"/>
    <property type="match status" value="1"/>
</dbReference>
<dbReference type="GO" id="GO:0005739">
    <property type="term" value="C:mitochondrion"/>
    <property type="evidence" value="ECO:0007669"/>
    <property type="project" value="TreeGrafter"/>
</dbReference>
<dbReference type="VEuPathDB" id="FungiDB:BD410DRAFT_786303"/>
<evidence type="ECO:0000259" key="2">
    <source>
        <dbReference type="Pfam" id="PF06916"/>
    </source>
</evidence>
<proteinExistence type="predicted"/>
<dbReference type="Proteomes" id="UP000294933">
    <property type="component" value="Unassembled WGS sequence"/>
</dbReference>
<reference evidence="3 4" key="1">
    <citation type="submission" date="2018-06" db="EMBL/GenBank/DDBJ databases">
        <title>A transcriptomic atlas of mushroom development highlights an independent origin of complex multicellularity.</title>
        <authorList>
            <consortium name="DOE Joint Genome Institute"/>
            <person name="Krizsan K."/>
            <person name="Almasi E."/>
            <person name="Merenyi Z."/>
            <person name="Sahu N."/>
            <person name="Viragh M."/>
            <person name="Koszo T."/>
            <person name="Mondo S."/>
            <person name="Kiss B."/>
            <person name="Balint B."/>
            <person name="Kues U."/>
            <person name="Barry K."/>
            <person name="Hegedus J.C."/>
            <person name="Henrissat B."/>
            <person name="Johnson J."/>
            <person name="Lipzen A."/>
            <person name="Ohm R."/>
            <person name="Nagy I."/>
            <person name="Pangilinan J."/>
            <person name="Yan J."/>
            <person name="Xiong Y."/>
            <person name="Grigoriev I.V."/>
            <person name="Hibbett D.S."/>
            <person name="Nagy L.G."/>
        </authorList>
    </citation>
    <scope>NUCLEOTIDE SEQUENCE [LARGE SCALE GENOMIC DNA]</scope>
    <source>
        <strain evidence="3 4">SZMC22713</strain>
    </source>
</reference>
<organism evidence="3 4">
    <name type="scientific">Rickenella mellea</name>
    <dbReference type="NCBI Taxonomy" id="50990"/>
    <lineage>
        <taxon>Eukaryota</taxon>
        <taxon>Fungi</taxon>
        <taxon>Dikarya</taxon>
        <taxon>Basidiomycota</taxon>
        <taxon>Agaricomycotina</taxon>
        <taxon>Agaricomycetes</taxon>
        <taxon>Hymenochaetales</taxon>
        <taxon>Rickenellaceae</taxon>
        <taxon>Rickenella</taxon>
    </lineage>
</organism>
<feature type="transmembrane region" description="Helical" evidence="1">
    <location>
        <begin position="91"/>
        <end position="114"/>
    </location>
</feature>
<keyword evidence="1" id="KW-0812">Transmembrane</keyword>
<dbReference type="PANTHER" id="PTHR21377">
    <property type="entry name" value="PROTEIN FAM210B, MITOCHONDRIAL"/>
    <property type="match status" value="1"/>
</dbReference>
<protein>
    <recommendedName>
        <fullName evidence="2">DUF1279 domain-containing protein</fullName>
    </recommendedName>
</protein>
<dbReference type="InterPro" id="IPR045866">
    <property type="entry name" value="FAM210A/B-like"/>
</dbReference>
<keyword evidence="1" id="KW-0472">Membrane</keyword>
<gene>
    <name evidence="3" type="ORF">BD410DRAFT_786303</name>
</gene>
<evidence type="ECO:0000313" key="4">
    <source>
        <dbReference type="Proteomes" id="UP000294933"/>
    </source>
</evidence>
<feature type="domain" description="DUF1279" evidence="2">
    <location>
        <begin position="82"/>
        <end position="188"/>
    </location>
</feature>
<name>A0A4Y7QA13_9AGAM</name>
<dbReference type="OrthoDB" id="426386at2759"/>
<sequence length="223" mass="24916">MSRGLIPRLPFLRSFVRISAISRPILPLTRGFSTSPTPLKLTSNPSRSVQPRLFRNFRARFSTSPSPPQSPNSPGPDASITQRLRHLIKSYGWYALGVYAILGVLDFGVAFAGINLLGAEQVSRVEQAIKQHFISLIYTTPPEPGKEEIEKAPQGGREGLYAMIVLAWTVHKTLFLPIRVGLTAAVTPKLVGWLRMRGWAGRQGTMNAAREMRERVRRSRDRD</sequence>
<accession>A0A4Y7QA13</accession>
<dbReference type="EMBL" id="ML170167">
    <property type="protein sequence ID" value="TDL24206.1"/>
    <property type="molecule type" value="Genomic_DNA"/>
</dbReference>
<evidence type="ECO:0000313" key="3">
    <source>
        <dbReference type="EMBL" id="TDL24206.1"/>
    </source>
</evidence>
<dbReference type="Pfam" id="PF06916">
    <property type="entry name" value="FAM210A-B_dom"/>
    <property type="match status" value="1"/>
</dbReference>
<dbReference type="AlphaFoldDB" id="A0A4Y7QA13"/>
<keyword evidence="4" id="KW-1185">Reference proteome</keyword>
<evidence type="ECO:0000256" key="1">
    <source>
        <dbReference type="SAM" id="Phobius"/>
    </source>
</evidence>
<dbReference type="STRING" id="50990.A0A4Y7QA13"/>
<dbReference type="InterPro" id="IPR009688">
    <property type="entry name" value="FAM210A/B-like_dom"/>
</dbReference>